<dbReference type="SUPFAM" id="SSF56574">
    <property type="entry name" value="Serpins"/>
    <property type="match status" value="1"/>
</dbReference>
<keyword evidence="7" id="KW-1185">Reference proteome</keyword>
<protein>
    <recommendedName>
        <fullName evidence="5">Serpin domain-containing protein</fullName>
    </recommendedName>
</protein>
<dbReference type="InterPro" id="IPR036186">
    <property type="entry name" value="Serpin_sf"/>
</dbReference>
<evidence type="ECO:0000313" key="6">
    <source>
        <dbReference type="EnsemblMetazoa" id="AAEL014141-PE"/>
    </source>
</evidence>
<evidence type="ECO:0000256" key="4">
    <source>
        <dbReference type="SAM" id="SignalP"/>
    </source>
</evidence>
<comment type="similarity">
    <text evidence="3">Belongs to the serpin family.</text>
</comment>
<dbReference type="InterPro" id="IPR042185">
    <property type="entry name" value="Serpin_sf_2"/>
</dbReference>
<dbReference type="CDD" id="cd19597">
    <property type="entry name" value="serpin28D-like_insects"/>
    <property type="match status" value="1"/>
</dbReference>
<dbReference type="PANTHER" id="PTHR11461:SF342">
    <property type="entry name" value="SERINE PROTEASE INHIBITOR 28DC"/>
    <property type="match status" value="1"/>
</dbReference>
<dbReference type="GO" id="GO:0045861">
    <property type="term" value="P:negative regulation of proteolysis"/>
    <property type="evidence" value="ECO:0007669"/>
    <property type="project" value="UniProtKB-ARBA"/>
</dbReference>
<dbReference type="EnsemblMetazoa" id="AAEL014141-RD">
    <property type="protein sequence ID" value="AAEL014141-PD"/>
    <property type="gene ID" value="AAEL014141"/>
</dbReference>
<dbReference type="EnsemblMetazoa" id="AAEL014141-RG">
    <property type="protein sequence ID" value="AAEL014141-PG"/>
    <property type="gene ID" value="AAEL014141"/>
</dbReference>
<reference evidence="6 7" key="1">
    <citation type="submission" date="2017-06" db="EMBL/GenBank/DDBJ databases">
        <title>Aedes aegypti genome working group (AGWG) sequencing and assembly.</title>
        <authorList>
            <consortium name="Aedes aegypti Genome Working Group (AGWG)"/>
            <person name="Matthews B.J."/>
        </authorList>
    </citation>
    <scope>NUCLEOTIDE SEQUENCE [LARGE SCALE GENOMIC DNA]</scope>
    <source>
        <strain evidence="6 7">LVP_AGWG</strain>
    </source>
</reference>
<gene>
    <name evidence="6" type="primary">5563807</name>
</gene>
<evidence type="ECO:0000313" key="7">
    <source>
        <dbReference type="Proteomes" id="UP000008820"/>
    </source>
</evidence>
<dbReference type="EnsemblMetazoa" id="AAEL014141-RE">
    <property type="protein sequence ID" value="AAEL014141-PE"/>
    <property type="gene ID" value="AAEL014141"/>
</dbReference>
<proteinExistence type="inferred from homology"/>
<dbReference type="PANTHER" id="PTHR11461">
    <property type="entry name" value="SERINE PROTEASE INHIBITOR, SERPIN"/>
    <property type="match status" value="1"/>
</dbReference>
<dbReference type="KEGG" id="aag:5563807"/>
<dbReference type="EnsemblMetazoa" id="AAEL014141-RF">
    <property type="protein sequence ID" value="AAEL014141-PF"/>
    <property type="gene ID" value="AAEL014141"/>
</dbReference>
<dbReference type="SMART" id="SM00093">
    <property type="entry name" value="SERPIN"/>
    <property type="match status" value="1"/>
</dbReference>
<dbReference type="OMA" id="RTTSMYI"/>
<dbReference type="Gene3D" id="2.30.39.10">
    <property type="entry name" value="Alpha-1-antitrypsin, domain 1"/>
    <property type="match status" value="1"/>
</dbReference>
<dbReference type="FunFam" id="2.30.39.10:FF:000035">
    <property type="entry name" value="Serine protease inhibitor (serpin) 16"/>
    <property type="match status" value="1"/>
</dbReference>
<organism evidence="6 7">
    <name type="scientific">Aedes aegypti</name>
    <name type="common">Yellowfever mosquito</name>
    <name type="synonym">Culex aegypti</name>
    <dbReference type="NCBI Taxonomy" id="7159"/>
    <lineage>
        <taxon>Eukaryota</taxon>
        <taxon>Metazoa</taxon>
        <taxon>Ecdysozoa</taxon>
        <taxon>Arthropoda</taxon>
        <taxon>Hexapoda</taxon>
        <taxon>Insecta</taxon>
        <taxon>Pterygota</taxon>
        <taxon>Neoptera</taxon>
        <taxon>Endopterygota</taxon>
        <taxon>Diptera</taxon>
        <taxon>Nematocera</taxon>
        <taxon>Culicoidea</taxon>
        <taxon>Culicidae</taxon>
        <taxon>Culicinae</taxon>
        <taxon>Aedini</taxon>
        <taxon>Aedes</taxon>
        <taxon>Stegomyia</taxon>
    </lineage>
</organism>
<accession>A0A8W7IA80</accession>
<feature type="signal peptide" evidence="4">
    <location>
        <begin position="1"/>
        <end position="27"/>
    </location>
</feature>
<dbReference type="Pfam" id="PF00079">
    <property type="entry name" value="Serpin"/>
    <property type="match status" value="2"/>
</dbReference>
<dbReference type="InterPro" id="IPR000215">
    <property type="entry name" value="Serpin_fam"/>
</dbReference>
<reference evidence="6" key="2">
    <citation type="submission" date="2022-10" db="UniProtKB">
        <authorList>
            <consortium name="EnsemblMetazoa"/>
        </authorList>
    </citation>
    <scope>IDENTIFICATION</scope>
    <source>
        <strain evidence="6">LVP_AGWG</strain>
    </source>
</reference>
<evidence type="ECO:0000256" key="2">
    <source>
        <dbReference type="ARBA" id="ARBA00022900"/>
    </source>
</evidence>
<evidence type="ECO:0000256" key="1">
    <source>
        <dbReference type="ARBA" id="ARBA00022690"/>
    </source>
</evidence>
<dbReference type="Proteomes" id="UP000008820">
    <property type="component" value="Chromosome 2"/>
</dbReference>
<keyword evidence="2" id="KW-0722">Serine protease inhibitor</keyword>
<keyword evidence="1" id="KW-0646">Protease inhibitor</keyword>
<dbReference type="EnsemblMetazoa" id="AAEL014141-RC">
    <property type="protein sequence ID" value="AAEL014141-PC"/>
    <property type="gene ID" value="AAEL014141"/>
</dbReference>
<dbReference type="GO" id="GO:0004867">
    <property type="term" value="F:serine-type endopeptidase inhibitor activity"/>
    <property type="evidence" value="ECO:0007669"/>
    <property type="project" value="UniProtKB-KW"/>
</dbReference>
<dbReference type="Gene3D" id="3.30.497.10">
    <property type="entry name" value="Antithrombin, subunit I, domain 2"/>
    <property type="match status" value="2"/>
</dbReference>
<dbReference type="GO" id="GO:0005615">
    <property type="term" value="C:extracellular space"/>
    <property type="evidence" value="ECO:0007669"/>
    <property type="project" value="InterPro"/>
</dbReference>
<dbReference type="InterPro" id="IPR042178">
    <property type="entry name" value="Serpin_sf_1"/>
</dbReference>
<feature type="chain" id="PRO_5044462667" description="Serpin domain-containing protein" evidence="4">
    <location>
        <begin position="28"/>
        <end position="465"/>
    </location>
</feature>
<name>A0A8W7IA80_AEDAE</name>
<feature type="domain" description="Serpin" evidence="5">
    <location>
        <begin position="46"/>
        <end position="463"/>
    </location>
</feature>
<dbReference type="OrthoDB" id="9518664at2759"/>
<evidence type="ECO:0000256" key="3">
    <source>
        <dbReference type="RuleBase" id="RU000411"/>
    </source>
</evidence>
<keyword evidence="4" id="KW-0732">Signal</keyword>
<evidence type="ECO:0000259" key="5">
    <source>
        <dbReference type="SMART" id="SM00093"/>
    </source>
</evidence>
<sequence length="465" mass="52652">MHITMNHPLGWLMIATVALLIIHQSSAYTSKYVTKEIAQDLSKGFNDLARDLAVQIQSDTSKAEITSPLSIASSLLLLMRTARGESRADLLRLFGLESKYPENDPKIPRTFGKLINELLIDDRNRTSIMENSAAWINESKCEIPTDYHYDDDYDQFNPLDDIPEDPLQQNQIKLANAIFVQDKFYNNTRLQKLVNYYYRSSVEGLDFFNQPEASKDHINNWAKKNTNGRIQEIITDELNPETTMIVANALYFKAFWEDVFLAGATKMRKFFPNGENEESVEAEIMAHGGCFPYYRSQELDARIMGFPYKNRTSTMYIILPNNSSRAKVQQLLQDLDASTLDNLISNMRMTTASVLFPKMHLTGTFDLKIALLKLGMKSIFDSERSNFSLLNPSHPKESATVSGVLHKVDLAIDESGTEGAAVTATLLDRSMPTVNFRVIVPFILAIRHDATKLLLFYGPVYDPSV</sequence>
<dbReference type="InterPro" id="IPR023796">
    <property type="entry name" value="Serpin_dom"/>
</dbReference>
<dbReference type="AlphaFoldDB" id="A0A8W7IA80"/>